<sequence>MYPDGVDPNVPKCYVSTHPADLELINDGGESQNLSIEVVFEDAETVYADDLSLAPRDTTVEEDVFDRSGKYTIRATLSGSETIVETWTLQERYVGEGGPGWIIGISESGELSSNRAGHM</sequence>
<comment type="caution">
    <text evidence="2">The sequence shown here is derived from an EMBL/GenBank/DDBJ whole genome shotgun (WGS) entry which is preliminary data.</text>
</comment>
<proteinExistence type="predicted"/>
<protein>
    <recommendedName>
        <fullName evidence="1">Ig-like domain-containing protein</fullName>
    </recommendedName>
</protein>
<organism evidence="2 3">
    <name type="scientific">Saliphagus infecundisoli</name>
    <dbReference type="NCBI Taxonomy" id="1849069"/>
    <lineage>
        <taxon>Archaea</taxon>
        <taxon>Methanobacteriati</taxon>
        <taxon>Methanobacteriota</taxon>
        <taxon>Stenosarchaea group</taxon>
        <taxon>Halobacteria</taxon>
        <taxon>Halobacteriales</taxon>
        <taxon>Natrialbaceae</taxon>
        <taxon>Saliphagus</taxon>
    </lineage>
</organism>
<name>A0ABD5QFM9_9EURY</name>
<accession>A0ABD5QFM9</accession>
<dbReference type="Proteomes" id="UP001595925">
    <property type="component" value="Unassembled WGS sequence"/>
</dbReference>
<keyword evidence="3" id="KW-1185">Reference proteome</keyword>
<evidence type="ECO:0000313" key="3">
    <source>
        <dbReference type="Proteomes" id="UP001595925"/>
    </source>
</evidence>
<evidence type="ECO:0000313" key="2">
    <source>
        <dbReference type="EMBL" id="MFC4988399.1"/>
    </source>
</evidence>
<dbReference type="RefSeq" id="WP_224827203.1">
    <property type="nucleotide sequence ID" value="NZ_JAIVEF010000001.1"/>
</dbReference>
<dbReference type="AlphaFoldDB" id="A0ABD5QFM9"/>
<reference evidence="2 3" key="1">
    <citation type="journal article" date="2019" name="Int. J. Syst. Evol. Microbiol.">
        <title>The Global Catalogue of Microorganisms (GCM) 10K type strain sequencing project: providing services to taxonomists for standard genome sequencing and annotation.</title>
        <authorList>
            <consortium name="The Broad Institute Genomics Platform"/>
            <consortium name="The Broad Institute Genome Sequencing Center for Infectious Disease"/>
            <person name="Wu L."/>
            <person name="Ma J."/>
        </authorList>
    </citation>
    <scope>NUCLEOTIDE SEQUENCE [LARGE SCALE GENOMIC DNA]</scope>
    <source>
        <strain evidence="2 3">CGMCC 1.15824</strain>
    </source>
</reference>
<feature type="domain" description="Ig-like" evidence="1">
    <location>
        <begin position="32"/>
        <end position="91"/>
    </location>
</feature>
<evidence type="ECO:0000259" key="1">
    <source>
        <dbReference type="Pfam" id="PF25942"/>
    </source>
</evidence>
<dbReference type="Pfam" id="PF25942">
    <property type="entry name" value="Ig_halo"/>
    <property type="match status" value="1"/>
</dbReference>
<dbReference type="EMBL" id="JBHSJG010000036">
    <property type="protein sequence ID" value="MFC4988399.1"/>
    <property type="molecule type" value="Genomic_DNA"/>
</dbReference>
<dbReference type="InterPro" id="IPR058929">
    <property type="entry name" value="Ig_halo"/>
</dbReference>
<gene>
    <name evidence="2" type="ORF">ACFPFO_11650</name>
</gene>